<evidence type="ECO:0000256" key="6">
    <source>
        <dbReference type="ARBA" id="ARBA00022838"/>
    </source>
</evidence>
<feature type="compositionally biased region" description="Pro residues" evidence="9">
    <location>
        <begin position="182"/>
        <end position="193"/>
    </location>
</feature>
<evidence type="ECO:0000313" key="12">
    <source>
        <dbReference type="Proteomes" id="UP000694562"/>
    </source>
</evidence>
<evidence type="ECO:0000256" key="1">
    <source>
        <dbReference type="ARBA" id="ARBA00004245"/>
    </source>
</evidence>
<feature type="compositionally biased region" description="Gly residues" evidence="9">
    <location>
        <begin position="245"/>
        <end position="258"/>
    </location>
</feature>
<feature type="signal peptide" evidence="10">
    <location>
        <begin position="1"/>
        <end position="18"/>
    </location>
</feature>
<protein>
    <recommendedName>
        <fullName evidence="4">Dynactin subunit 6</fullName>
    </recommendedName>
</protein>
<feature type="compositionally biased region" description="Low complexity" evidence="9">
    <location>
        <begin position="194"/>
        <end position="204"/>
    </location>
</feature>
<dbReference type="OMA" id="HTPRVES"/>
<dbReference type="GO" id="GO:0000776">
    <property type="term" value="C:kinetochore"/>
    <property type="evidence" value="ECO:0007669"/>
    <property type="project" value="UniProtKB-KW"/>
</dbReference>
<evidence type="ECO:0000256" key="9">
    <source>
        <dbReference type="SAM" id="MobiDB-lite"/>
    </source>
</evidence>
<comment type="function">
    <text evidence="8">Part of the dynactin complex that activates the molecular motor dynein for ultra-processive transport along microtubules.</text>
</comment>
<keyword evidence="10" id="KW-0732">Signal</keyword>
<feature type="compositionally biased region" description="Low complexity" evidence="9">
    <location>
        <begin position="103"/>
        <end position="119"/>
    </location>
</feature>
<feature type="chain" id="PRO_5045588618" description="Dynactin subunit 6" evidence="10">
    <location>
        <begin position="19"/>
        <end position="456"/>
    </location>
</feature>
<comment type="similarity">
    <text evidence="3">Belongs to the dynactin subunits 5/6 family. Dynactin subunit 6 subfamily.</text>
</comment>
<dbReference type="Ensembl" id="ENSFTIT00000007740.1">
    <property type="protein sequence ID" value="ENSFTIP00000007422.1"/>
    <property type="gene ID" value="ENSFTIG00000005061.1"/>
</dbReference>
<dbReference type="GO" id="GO:0005869">
    <property type="term" value="C:dynactin complex"/>
    <property type="evidence" value="ECO:0007669"/>
    <property type="project" value="InterPro"/>
</dbReference>
<dbReference type="Gene3D" id="2.160.10.10">
    <property type="entry name" value="Hexapeptide repeat proteins"/>
    <property type="match status" value="1"/>
</dbReference>
<evidence type="ECO:0000256" key="8">
    <source>
        <dbReference type="ARBA" id="ARBA00034687"/>
    </source>
</evidence>
<feature type="compositionally biased region" description="Low complexity" evidence="9">
    <location>
        <begin position="79"/>
        <end position="90"/>
    </location>
</feature>
<feature type="compositionally biased region" description="Low complexity" evidence="9">
    <location>
        <begin position="169"/>
        <end position="181"/>
    </location>
</feature>
<evidence type="ECO:0000256" key="3">
    <source>
        <dbReference type="ARBA" id="ARBA00007719"/>
    </source>
</evidence>
<dbReference type="Proteomes" id="UP000694562">
    <property type="component" value="Unplaced"/>
</dbReference>
<keyword evidence="7" id="KW-0206">Cytoskeleton</keyword>
<organism evidence="11 12">
    <name type="scientific">Falco tinnunculus</name>
    <name type="common">Common kestrel</name>
    <dbReference type="NCBI Taxonomy" id="100819"/>
    <lineage>
        <taxon>Eukaryota</taxon>
        <taxon>Metazoa</taxon>
        <taxon>Chordata</taxon>
        <taxon>Craniata</taxon>
        <taxon>Vertebrata</taxon>
        <taxon>Euteleostomi</taxon>
        <taxon>Archelosauria</taxon>
        <taxon>Archosauria</taxon>
        <taxon>Dinosauria</taxon>
        <taxon>Saurischia</taxon>
        <taxon>Theropoda</taxon>
        <taxon>Coelurosauria</taxon>
        <taxon>Aves</taxon>
        <taxon>Neognathae</taxon>
        <taxon>Neoaves</taxon>
        <taxon>Telluraves</taxon>
        <taxon>Australaves</taxon>
        <taxon>Falconiformes</taxon>
        <taxon>Falconidae</taxon>
        <taxon>Falco</taxon>
    </lineage>
</organism>
<evidence type="ECO:0000256" key="7">
    <source>
        <dbReference type="ARBA" id="ARBA00023212"/>
    </source>
</evidence>
<dbReference type="CDD" id="cd04646">
    <property type="entry name" value="LbH_Dynactin_6"/>
    <property type="match status" value="1"/>
</dbReference>
<dbReference type="GO" id="GO:0070840">
    <property type="term" value="F:dynein complex binding"/>
    <property type="evidence" value="ECO:0007669"/>
    <property type="project" value="TreeGrafter"/>
</dbReference>
<feature type="compositionally biased region" description="Low complexity" evidence="9">
    <location>
        <begin position="50"/>
        <end position="63"/>
    </location>
</feature>
<feature type="region of interest" description="Disordered" evidence="9">
    <location>
        <begin position="29"/>
        <end position="267"/>
    </location>
</feature>
<dbReference type="PANTHER" id="PTHR13072:SF0">
    <property type="entry name" value="DYNACTIN SUBUNIT 6"/>
    <property type="match status" value="1"/>
</dbReference>
<evidence type="ECO:0000256" key="2">
    <source>
        <dbReference type="ARBA" id="ARBA00004629"/>
    </source>
</evidence>
<dbReference type="OrthoDB" id="2355at2759"/>
<dbReference type="PANTHER" id="PTHR13072">
    <property type="entry name" value="DYNACTIN 6"/>
    <property type="match status" value="1"/>
</dbReference>
<proteinExistence type="inferred from homology"/>
<feature type="compositionally biased region" description="Pro residues" evidence="9">
    <location>
        <begin position="123"/>
        <end position="143"/>
    </location>
</feature>
<keyword evidence="12" id="KW-1185">Reference proteome</keyword>
<feature type="compositionally biased region" description="Pro residues" evidence="9">
    <location>
        <begin position="91"/>
        <end position="102"/>
    </location>
</feature>
<sequence>MYTHSLISLCLLTIPAAAHTLNKELTHKDGVKSAFRPPQRPSWTRRPGRSRAPAAPGPASTRAGNGRPGCTGGSGGAGARSRAPAATERAAPPPQGRGPSPPWSRGLGLPARAGPALRGPRADPAPPPRPPSAGPPGRSPPHTPRVESPPRAPGPAGAARLQSRRARALLRSQSSGRTGPSPSAPQGPAPPPRASEASPGPRASCEPRPGRCPPHLGRVVAPSAGGSRLQRRRLTEGGRPAQPRAGGGGEDGGGGGGPAQARPGAVMAEKVQKSVKIAPGAVVCVESEIRGDVTIGPRTVIHPKARIIAEAGPIVIGEGNLIEEQALIINGYPENITPEAEEVEPKPMVIGTNNVFEVGCYSQAMKVGDNNVIESKAFVGRNVILTSGCIIGVCCNVNTYEVIPENTVIYGADCLRRVQTERPQPQTLQLDFLMKILPNYHHLKKTMKAASTPVKS</sequence>
<dbReference type="AlphaFoldDB" id="A0A8C4U546"/>
<keyword evidence="6" id="KW-0995">Kinetochore</keyword>
<feature type="compositionally biased region" description="Gly residues" evidence="9">
    <location>
        <begin position="66"/>
        <end position="78"/>
    </location>
</feature>
<keyword evidence="5" id="KW-0963">Cytoplasm</keyword>
<dbReference type="SUPFAM" id="SSF51161">
    <property type="entry name" value="Trimeric LpxA-like enzymes"/>
    <property type="match status" value="1"/>
</dbReference>
<evidence type="ECO:0000256" key="10">
    <source>
        <dbReference type="SAM" id="SignalP"/>
    </source>
</evidence>
<evidence type="ECO:0000313" key="11">
    <source>
        <dbReference type="Ensembl" id="ENSFTIP00000007422.1"/>
    </source>
</evidence>
<dbReference type="GO" id="GO:0007052">
    <property type="term" value="P:mitotic spindle organization"/>
    <property type="evidence" value="ECO:0007669"/>
    <property type="project" value="TreeGrafter"/>
</dbReference>
<dbReference type="InterPro" id="IPR011004">
    <property type="entry name" value="Trimer_LpxA-like_sf"/>
</dbReference>
<evidence type="ECO:0000256" key="4">
    <source>
        <dbReference type="ARBA" id="ARBA00016573"/>
    </source>
</evidence>
<name>A0A8C4U546_FALTI</name>
<accession>A0A8C4U546</accession>
<evidence type="ECO:0000256" key="5">
    <source>
        <dbReference type="ARBA" id="ARBA00022490"/>
    </source>
</evidence>
<reference evidence="11" key="2">
    <citation type="submission" date="2025-09" db="UniProtKB">
        <authorList>
            <consortium name="Ensembl"/>
        </authorList>
    </citation>
    <scope>IDENTIFICATION</scope>
</reference>
<comment type="subcellular location">
    <subcellularLocation>
        <location evidence="2">Chromosome</location>
        <location evidence="2">Centromere</location>
        <location evidence="2">Kinetochore</location>
    </subcellularLocation>
    <subcellularLocation>
        <location evidence="1">Cytoplasm</location>
        <location evidence="1">Cytoskeleton</location>
    </subcellularLocation>
</comment>
<dbReference type="InterPro" id="IPR027777">
    <property type="entry name" value="DCTN6"/>
</dbReference>
<reference evidence="11" key="1">
    <citation type="submission" date="2025-08" db="UniProtKB">
        <authorList>
            <consortium name="Ensembl"/>
        </authorList>
    </citation>
    <scope>IDENTIFICATION</scope>
</reference>